<evidence type="ECO:0000256" key="2">
    <source>
        <dbReference type="ARBA" id="ARBA00022475"/>
    </source>
</evidence>
<dbReference type="RefSeq" id="WP_332863029.1">
    <property type="nucleotide sequence ID" value="NZ_JBAFSM010000001.1"/>
</dbReference>
<proteinExistence type="predicted"/>
<evidence type="ECO:0000256" key="4">
    <source>
        <dbReference type="ARBA" id="ARBA00022989"/>
    </source>
</evidence>
<keyword evidence="3 6" id="KW-0812">Transmembrane</keyword>
<accession>A0AAW9QKD5</accession>
<dbReference type="InterPro" id="IPR025937">
    <property type="entry name" value="PDGLE_dom"/>
</dbReference>
<reference evidence="8 9" key="1">
    <citation type="submission" date="2024-01" db="EMBL/GenBank/DDBJ databases">
        <title>Genomic insights into the taxonomy and metabolism of the cyanobacterium Pannus brasiliensis CCIBt3594.</title>
        <authorList>
            <person name="Machado M."/>
            <person name="Botero N.B."/>
            <person name="Andreote A.P.D."/>
            <person name="Feitosa A.M.T."/>
            <person name="Popin R."/>
            <person name="Sivonen K."/>
            <person name="Fiore M.F."/>
        </authorList>
    </citation>
    <scope>NUCLEOTIDE SEQUENCE [LARGE SCALE GENOMIC DNA]</scope>
    <source>
        <strain evidence="8 9">CCIBt3594</strain>
    </source>
</reference>
<keyword evidence="4 6" id="KW-1133">Transmembrane helix</keyword>
<evidence type="ECO:0000313" key="9">
    <source>
        <dbReference type="Proteomes" id="UP001328733"/>
    </source>
</evidence>
<feature type="domain" description="PDGLE" evidence="7">
    <location>
        <begin position="7"/>
        <end position="98"/>
    </location>
</feature>
<keyword evidence="2" id="KW-1003">Cell membrane</keyword>
<evidence type="ECO:0000256" key="5">
    <source>
        <dbReference type="ARBA" id="ARBA00023136"/>
    </source>
</evidence>
<dbReference type="AlphaFoldDB" id="A0AAW9QKD5"/>
<dbReference type="Pfam" id="PF13190">
    <property type="entry name" value="PDGLE"/>
    <property type="match status" value="1"/>
</dbReference>
<name>A0AAW9QKD5_9CHRO</name>
<keyword evidence="9" id="KW-1185">Reference proteome</keyword>
<comment type="caution">
    <text evidence="8">The sequence shown here is derived from an EMBL/GenBank/DDBJ whole genome shotgun (WGS) entry which is preliminary data.</text>
</comment>
<dbReference type="Proteomes" id="UP001328733">
    <property type="component" value="Unassembled WGS sequence"/>
</dbReference>
<comment type="subcellular location">
    <subcellularLocation>
        <location evidence="1">Cell membrane</location>
    </subcellularLocation>
</comment>
<gene>
    <name evidence="8" type="ORF">V0288_00475</name>
</gene>
<sequence length="113" mass="12122">MNNRHNRAFLLTGFLAALAIAVFLSPFASKHPDGLVRVSEDLQFHRKEAPEPPAGKLPPARIFDGYALKGVPEYLATPLAGLVGTLATFGLAWGIGKLTVPKSDNPRESSGDR</sequence>
<dbReference type="GO" id="GO:0005886">
    <property type="term" value="C:plasma membrane"/>
    <property type="evidence" value="ECO:0007669"/>
    <property type="project" value="UniProtKB-SubCell"/>
</dbReference>
<organism evidence="8 9">
    <name type="scientific">Pannus brasiliensis CCIBt3594</name>
    <dbReference type="NCBI Taxonomy" id="1427578"/>
    <lineage>
        <taxon>Bacteria</taxon>
        <taxon>Bacillati</taxon>
        <taxon>Cyanobacteriota</taxon>
        <taxon>Cyanophyceae</taxon>
        <taxon>Oscillatoriophycideae</taxon>
        <taxon>Chroococcales</taxon>
        <taxon>Microcystaceae</taxon>
        <taxon>Pannus</taxon>
    </lineage>
</organism>
<evidence type="ECO:0000256" key="3">
    <source>
        <dbReference type="ARBA" id="ARBA00022692"/>
    </source>
</evidence>
<feature type="transmembrane region" description="Helical" evidence="6">
    <location>
        <begin position="74"/>
        <end position="95"/>
    </location>
</feature>
<evidence type="ECO:0000256" key="6">
    <source>
        <dbReference type="SAM" id="Phobius"/>
    </source>
</evidence>
<evidence type="ECO:0000313" key="8">
    <source>
        <dbReference type="EMBL" id="MEG3435580.1"/>
    </source>
</evidence>
<protein>
    <submittedName>
        <fullName evidence="8">PDGLE domain-containing protein</fullName>
    </submittedName>
</protein>
<evidence type="ECO:0000256" key="1">
    <source>
        <dbReference type="ARBA" id="ARBA00004236"/>
    </source>
</evidence>
<keyword evidence="5 6" id="KW-0472">Membrane</keyword>
<dbReference type="EMBL" id="JBAFSM010000001">
    <property type="protein sequence ID" value="MEG3435580.1"/>
    <property type="molecule type" value="Genomic_DNA"/>
</dbReference>
<evidence type="ECO:0000259" key="7">
    <source>
        <dbReference type="Pfam" id="PF13190"/>
    </source>
</evidence>